<feature type="transmembrane region" description="Helical" evidence="8">
    <location>
        <begin position="12"/>
        <end position="30"/>
    </location>
</feature>
<evidence type="ECO:0000313" key="10">
    <source>
        <dbReference type="Proteomes" id="UP001222800"/>
    </source>
</evidence>
<feature type="transmembrane region" description="Helical" evidence="8">
    <location>
        <begin position="332"/>
        <end position="351"/>
    </location>
</feature>
<dbReference type="RefSeq" id="WP_277733058.1">
    <property type="nucleotide sequence ID" value="NZ_CP120733.1"/>
</dbReference>
<keyword evidence="4" id="KW-0309">Germination</keyword>
<feature type="transmembrane region" description="Helical" evidence="8">
    <location>
        <begin position="265"/>
        <end position="287"/>
    </location>
</feature>
<name>A0ABY8EDR9_9FIRM</name>
<evidence type="ECO:0000256" key="4">
    <source>
        <dbReference type="ARBA" id="ARBA00022544"/>
    </source>
</evidence>
<protein>
    <submittedName>
        <fullName evidence="9">Endospore germination permease</fullName>
    </submittedName>
</protein>
<organism evidence="9 10">
    <name type="scientific">Tepidibacter hydrothermalis</name>
    <dbReference type="NCBI Taxonomy" id="3036126"/>
    <lineage>
        <taxon>Bacteria</taxon>
        <taxon>Bacillati</taxon>
        <taxon>Bacillota</taxon>
        <taxon>Clostridia</taxon>
        <taxon>Peptostreptococcales</taxon>
        <taxon>Peptostreptococcaceae</taxon>
        <taxon>Tepidibacter</taxon>
    </lineage>
</organism>
<dbReference type="PANTHER" id="PTHR34975:SF2">
    <property type="entry name" value="SPORE GERMINATION PROTEIN A2"/>
    <property type="match status" value="1"/>
</dbReference>
<feature type="transmembrane region" description="Helical" evidence="8">
    <location>
        <begin position="104"/>
        <end position="130"/>
    </location>
</feature>
<keyword evidence="7 8" id="KW-0472">Membrane</keyword>
<feature type="transmembrane region" description="Helical" evidence="8">
    <location>
        <begin position="299"/>
        <end position="317"/>
    </location>
</feature>
<evidence type="ECO:0000313" key="9">
    <source>
        <dbReference type="EMBL" id="WFD11093.1"/>
    </source>
</evidence>
<reference evidence="9 10" key="1">
    <citation type="submission" date="2023-03" db="EMBL/GenBank/DDBJ databases">
        <title>Complete genome sequence of Tepidibacter sp. SWIR-1, isolated from a deep-sea hydrothermal vent.</title>
        <authorList>
            <person name="Li X."/>
        </authorList>
    </citation>
    <scope>NUCLEOTIDE SEQUENCE [LARGE SCALE GENOMIC DNA]</scope>
    <source>
        <strain evidence="9 10">SWIR-1</strain>
    </source>
</reference>
<evidence type="ECO:0000256" key="1">
    <source>
        <dbReference type="ARBA" id="ARBA00004141"/>
    </source>
</evidence>
<feature type="transmembrane region" description="Helical" evidence="8">
    <location>
        <begin position="36"/>
        <end position="57"/>
    </location>
</feature>
<dbReference type="EMBL" id="CP120733">
    <property type="protein sequence ID" value="WFD11093.1"/>
    <property type="molecule type" value="Genomic_DNA"/>
</dbReference>
<evidence type="ECO:0000256" key="7">
    <source>
        <dbReference type="ARBA" id="ARBA00023136"/>
    </source>
</evidence>
<accession>A0ABY8EDR9</accession>
<gene>
    <name evidence="9" type="ORF">P4S50_03180</name>
</gene>
<keyword evidence="3" id="KW-0813">Transport</keyword>
<keyword evidence="6 8" id="KW-1133">Transmembrane helix</keyword>
<dbReference type="Pfam" id="PF03845">
    <property type="entry name" value="Spore_permease"/>
    <property type="match status" value="1"/>
</dbReference>
<evidence type="ECO:0000256" key="5">
    <source>
        <dbReference type="ARBA" id="ARBA00022692"/>
    </source>
</evidence>
<evidence type="ECO:0000256" key="2">
    <source>
        <dbReference type="ARBA" id="ARBA00007998"/>
    </source>
</evidence>
<feature type="transmembrane region" description="Helical" evidence="8">
    <location>
        <begin position="77"/>
        <end position="98"/>
    </location>
</feature>
<dbReference type="Proteomes" id="UP001222800">
    <property type="component" value="Chromosome"/>
</dbReference>
<keyword evidence="5 8" id="KW-0812">Transmembrane</keyword>
<feature type="transmembrane region" description="Helical" evidence="8">
    <location>
        <begin position="180"/>
        <end position="204"/>
    </location>
</feature>
<proteinExistence type="inferred from homology"/>
<evidence type="ECO:0000256" key="6">
    <source>
        <dbReference type="ARBA" id="ARBA00022989"/>
    </source>
</evidence>
<comment type="subcellular location">
    <subcellularLocation>
        <location evidence="1">Membrane</location>
        <topology evidence="1">Multi-pass membrane protein</topology>
    </subcellularLocation>
</comment>
<comment type="similarity">
    <text evidence="2">Belongs to the amino acid-polyamine-organocation (APC) superfamily. Spore germination protein (SGP) (TC 2.A.3.9) family.</text>
</comment>
<evidence type="ECO:0000256" key="3">
    <source>
        <dbReference type="ARBA" id="ARBA00022448"/>
    </source>
</evidence>
<feature type="transmembrane region" description="Helical" evidence="8">
    <location>
        <begin position="142"/>
        <end position="160"/>
    </location>
</feature>
<dbReference type="InterPro" id="IPR004761">
    <property type="entry name" value="Spore_GerAB"/>
</dbReference>
<feature type="transmembrane region" description="Helical" evidence="8">
    <location>
        <begin position="216"/>
        <end position="245"/>
    </location>
</feature>
<keyword evidence="10" id="KW-1185">Reference proteome</keyword>
<evidence type="ECO:0000256" key="8">
    <source>
        <dbReference type="SAM" id="Phobius"/>
    </source>
</evidence>
<dbReference type="NCBIfam" id="TIGR00912">
    <property type="entry name" value="2A0309"/>
    <property type="match status" value="1"/>
</dbReference>
<sequence>MNEEVISNKQGIFIISLFVMGSSMILTTAGEAKKDIWIALILSILSALPIVLVHARLQTLFPKKDLYDILEFVLGKFIGKGICILFVWFSFFLSGLVLRVFGDFIYVVALPETPEIIPMILTGVLSICIVREGIKVIGKWSEFFFIVIIILLMIVFLLLIEKIDINNLRPLFNEDLNLVIEASFHAFIFPFTQTIIFTTVFSTFDKKAYYKVYTRGLLIGWIILFIFSVNDILILGVTVSGNMYFPSYASVRLLEIGAISAGFEIIIAVAFLIAGFIKVSMCLLSTCNGIAKTFGCDDYRFLVTPVGLMIISLSYFIHDSVMEKSKFALDVYPFYALPFQVILPILVLVIAEIKKKQLEDHLNKI</sequence>
<dbReference type="PANTHER" id="PTHR34975">
    <property type="entry name" value="SPORE GERMINATION PROTEIN A2"/>
    <property type="match status" value="1"/>
</dbReference>